<evidence type="ECO:0008006" key="6">
    <source>
        <dbReference type="Google" id="ProtNLM"/>
    </source>
</evidence>
<dbReference type="EMBL" id="FRBN01000030">
    <property type="protein sequence ID" value="SHL70797.1"/>
    <property type="molecule type" value="Genomic_DNA"/>
</dbReference>
<keyword evidence="3" id="KW-0663">Pyridoxal phosphate</keyword>
<dbReference type="GO" id="GO:0043420">
    <property type="term" value="P:anthranilate metabolic process"/>
    <property type="evidence" value="ECO:0007669"/>
    <property type="project" value="TreeGrafter"/>
</dbReference>
<sequence length="97" mass="10382">MTDFAATKALFHLPEGVIYLDGNSLGPLPRAAAARVQQRVQDEWGEMLVTGWNKAGWMAQPGLLGDRIGRLIGAEPGHVVLGGYPVDQSLSGACRRP</sequence>
<dbReference type="InterPro" id="IPR015421">
    <property type="entry name" value="PyrdxlP-dep_Trfase_major"/>
</dbReference>
<evidence type="ECO:0000256" key="1">
    <source>
        <dbReference type="ARBA" id="ARBA00022642"/>
    </source>
</evidence>
<proteinExistence type="predicted"/>
<name>A0A1M7CUG9_9RHOB</name>
<dbReference type="InterPro" id="IPR015422">
    <property type="entry name" value="PyrdxlP-dep_Trfase_small"/>
</dbReference>
<dbReference type="AlphaFoldDB" id="A0A1M7CUG9"/>
<dbReference type="Gene3D" id="3.90.1150.10">
    <property type="entry name" value="Aspartate Aminotransferase, domain 1"/>
    <property type="match status" value="1"/>
</dbReference>
<reference evidence="5" key="1">
    <citation type="submission" date="2016-11" db="EMBL/GenBank/DDBJ databases">
        <authorList>
            <person name="Varghese N."/>
            <person name="Submissions S."/>
        </authorList>
    </citation>
    <scope>NUCLEOTIDE SEQUENCE [LARGE SCALE GENOMIC DNA]</scope>
    <source>
        <strain evidence="5">DSM 29327</strain>
    </source>
</reference>
<accession>A0A1M7CUG9</accession>
<dbReference type="GO" id="GO:0030170">
    <property type="term" value="F:pyridoxal phosphate binding"/>
    <property type="evidence" value="ECO:0007669"/>
    <property type="project" value="InterPro"/>
</dbReference>
<keyword evidence="5" id="KW-1185">Reference proteome</keyword>
<dbReference type="PANTHER" id="PTHR14084">
    <property type="entry name" value="KYNURENINASE"/>
    <property type="match status" value="1"/>
</dbReference>
<organism evidence="4 5">
    <name type="scientific">Roseovarius marisflavi</name>
    <dbReference type="NCBI Taxonomy" id="1054996"/>
    <lineage>
        <taxon>Bacteria</taxon>
        <taxon>Pseudomonadati</taxon>
        <taxon>Pseudomonadota</taxon>
        <taxon>Alphaproteobacteria</taxon>
        <taxon>Rhodobacterales</taxon>
        <taxon>Roseobacteraceae</taxon>
        <taxon>Roseovarius</taxon>
    </lineage>
</organism>
<dbReference type="InterPro" id="IPR015424">
    <property type="entry name" value="PyrdxlP-dep_Trfase"/>
</dbReference>
<dbReference type="STRING" id="1054996.SAMN05444414_13033"/>
<dbReference type="GO" id="GO:0009435">
    <property type="term" value="P:NAD+ biosynthetic process"/>
    <property type="evidence" value="ECO:0007669"/>
    <property type="project" value="InterPro"/>
</dbReference>
<dbReference type="SUPFAM" id="SSF53383">
    <property type="entry name" value="PLP-dependent transferases"/>
    <property type="match status" value="1"/>
</dbReference>
<evidence type="ECO:0000313" key="5">
    <source>
        <dbReference type="Proteomes" id="UP000184191"/>
    </source>
</evidence>
<evidence type="ECO:0000256" key="2">
    <source>
        <dbReference type="ARBA" id="ARBA00022801"/>
    </source>
</evidence>
<dbReference type="InterPro" id="IPR010111">
    <property type="entry name" value="Kynureninase"/>
</dbReference>
<evidence type="ECO:0000313" key="4">
    <source>
        <dbReference type="EMBL" id="SHL70797.1"/>
    </source>
</evidence>
<dbReference type="Gene3D" id="3.40.640.10">
    <property type="entry name" value="Type I PLP-dependent aspartate aminotransferase-like (Major domain)"/>
    <property type="match status" value="1"/>
</dbReference>
<dbReference type="GO" id="GO:0005737">
    <property type="term" value="C:cytoplasm"/>
    <property type="evidence" value="ECO:0007669"/>
    <property type="project" value="InterPro"/>
</dbReference>
<dbReference type="PANTHER" id="PTHR14084:SF0">
    <property type="entry name" value="KYNURENINASE"/>
    <property type="match status" value="1"/>
</dbReference>
<dbReference type="Proteomes" id="UP000184191">
    <property type="component" value="Unassembled WGS sequence"/>
</dbReference>
<keyword evidence="1" id="KW-0662">Pyridine nucleotide biosynthesis</keyword>
<protein>
    <recommendedName>
        <fullName evidence="6">Kynureninase</fullName>
    </recommendedName>
</protein>
<gene>
    <name evidence="4" type="ORF">SAMN05444414_13033</name>
</gene>
<evidence type="ECO:0000256" key="3">
    <source>
        <dbReference type="ARBA" id="ARBA00022898"/>
    </source>
</evidence>
<dbReference type="GO" id="GO:0019441">
    <property type="term" value="P:L-tryptophan catabolic process to kynurenine"/>
    <property type="evidence" value="ECO:0007669"/>
    <property type="project" value="TreeGrafter"/>
</dbReference>
<dbReference type="GO" id="GO:0030429">
    <property type="term" value="F:kynureninase activity"/>
    <property type="evidence" value="ECO:0007669"/>
    <property type="project" value="InterPro"/>
</dbReference>
<keyword evidence="2" id="KW-0378">Hydrolase</keyword>